<evidence type="ECO:0000256" key="3">
    <source>
        <dbReference type="ARBA" id="ARBA00022777"/>
    </source>
</evidence>
<dbReference type="GO" id="GO:0004708">
    <property type="term" value="F:MAP kinase kinase activity"/>
    <property type="evidence" value="ECO:0007669"/>
    <property type="project" value="UniProtKB-EC"/>
</dbReference>
<feature type="binding site" evidence="7">
    <location>
        <position position="226"/>
    </location>
    <ligand>
        <name>ATP</name>
        <dbReference type="ChEBI" id="CHEBI:30616"/>
    </ligand>
</feature>
<accession>A0A409X530</accession>
<keyword evidence="11" id="KW-1185">Reference proteome</keyword>
<evidence type="ECO:0000259" key="9">
    <source>
        <dbReference type="PROSITE" id="PS50011"/>
    </source>
</evidence>
<keyword evidence="3" id="KW-0418">Kinase</keyword>
<dbReference type="EMBL" id="NHYE01004195">
    <property type="protein sequence ID" value="PPQ85876.1"/>
    <property type="molecule type" value="Genomic_DNA"/>
</dbReference>
<dbReference type="Gene3D" id="1.10.510.10">
    <property type="entry name" value="Transferase(Phosphotransferase) domain 1"/>
    <property type="match status" value="1"/>
</dbReference>
<feature type="compositionally biased region" description="Polar residues" evidence="8">
    <location>
        <begin position="168"/>
        <end position="178"/>
    </location>
</feature>
<protein>
    <recommendedName>
        <fullName evidence="6">mitogen-activated protein kinase kinase</fullName>
        <ecNumber evidence="6">2.7.12.2</ecNumber>
    </recommendedName>
</protein>
<keyword evidence="4 7" id="KW-0067">ATP-binding</keyword>
<dbReference type="SUPFAM" id="SSF56112">
    <property type="entry name" value="Protein kinase-like (PK-like)"/>
    <property type="match status" value="1"/>
</dbReference>
<dbReference type="PANTHER" id="PTHR48013:SF6">
    <property type="entry name" value="MAP KINASE KINASE MKK1_SSP32-RELATED"/>
    <property type="match status" value="1"/>
</dbReference>
<keyword evidence="2 7" id="KW-0547">Nucleotide-binding</keyword>
<dbReference type="Pfam" id="PF00069">
    <property type="entry name" value="Pkinase"/>
    <property type="match status" value="1"/>
</dbReference>
<organism evidence="10 11">
    <name type="scientific">Gymnopilus dilepis</name>
    <dbReference type="NCBI Taxonomy" id="231916"/>
    <lineage>
        <taxon>Eukaryota</taxon>
        <taxon>Fungi</taxon>
        <taxon>Dikarya</taxon>
        <taxon>Basidiomycota</taxon>
        <taxon>Agaricomycotina</taxon>
        <taxon>Agaricomycetes</taxon>
        <taxon>Agaricomycetidae</taxon>
        <taxon>Agaricales</taxon>
        <taxon>Agaricineae</taxon>
        <taxon>Hymenogastraceae</taxon>
        <taxon>Gymnopilus</taxon>
    </lineage>
</organism>
<dbReference type="AlphaFoldDB" id="A0A409X530"/>
<evidence type="ECO:0000313" key="11">
    <source>
        <dbReference type="Proteomes" id="UP000284706"/>
    </source>
</evidence>
<dbReference type="GO" id="GO:0000196">
    <property type="term" value="P:cell integrity MAPK cascade"/>
    <property type="evidence" value="ECO:0007669"/>
    <property type="project" value="TreeGrafter"/>
</dbReference>
<evidence type="ECO:0000256" key="1">
    <source>
        <dbReference type="ARBA" id="ARBA00022679"/>
    </source>
</evidence>
<dbReference type="GO" id="GO:0005524">
    <property type="term" value="F:ATP binding"/>
    <property type="evidence" value="ECO:0007669"/>
    <property type="project" value="UniProtKB-UniRule"/>
</dbReference>
<proteinExistence type="inferred from homology"/>
<dbReference type="InterPro" id="IPR011009">
    <property type="entry name" value="Kinase-like_dom_sf"/>
</dbReference>
<sequence length="425" mass="45162">LALPIAITPPLSLKPHHAHAYHQGNGNGNGSHGEEKTILPRDTYSNSPHRRHPKPPSRQNSGGSAHPVLPPLVDLHSNHAAASSRSNYKPGDPAMEELKQAIGQISGLGHGQPTSNGSASSFGAGGAKSALPPSRSSSSSSSASSATPERQGSASPPRRSSSPKSYVPDTNASASTGAPTHPTPPPLSKLEFTDETLEVLSRLGEGAGGAVHKVRCISTSQIYARKTITTRETSMRQVVRELNIIATSGHVNIVQCFGAYMSPSSSEVKIVMEYCEGGSLEAVGRKLKEVGAVVGERVAGRIADGVLQGLAYLHARRKIHRDIKPSNILLSREGVVKLCDFGVSGELVNSLVATFTGTLIYMAPERVNGGGEYTVRSDVWSTGISLLELVQNRFPYPSELPTMELILTITRSENEALYHRRLLVS</sequence>
<dbReference type="PROSITE" id="PS00107">
    <property type="entry name" value="PROTEIN_KINASE_ATP"/>
    <property type="match status" value="1"/>
</dbReference>
<feature type="domain" description="Protein kinase" evidence="9">
    <location>
        <begin position="197"/>
        <end position="425"/>
    </location>
</feature>
<dbReference type="InterPro" id="IPR000719">
    <property type="entry name" value="Prot_kinase_dom"/>
</dbReference>
<dbReference type="InParanoid" id="A0A409X530"/>
<feature type="region of interest" description="Disordered" evidence="8">
    <location>
        <begin position="106"/>
        <end position="189"/>
    </location>
</feature>
<reference evidence="10 11" key="1">
    <citation type="journal article" date="2018" name="Evol. Lett.">
        <title>Horizontal gene cluster transfer increased hallucinogenic mushroom diversity.</title>
        <authorList>
            <person name="Reynolds H.T."/>
            <person name="Vijayakumar V."/>
            <person name="Gluck-Thaler E."/>
            <person name="Korotkin H.B."/>
            <person name="Matheny P.B."/>
            <person name="Slot J.C."/>
        </authorList>
    </citation>
    <scope>NUCLEOTIDE SEQUENCE [LARGE SCALE GENOMIC DNA]</scope>
    <source>
        <strain evidence="10 11">SRW20</strain>
    </source>
</reference>
<comment type="similarity">
    <text evidence="5">Belongs to the protein kinase superfamily. STE Ser/Thr protein kinase family. MAP kinase kinase subfamily.</text>
</comment>
<evidence type="ECO:0000313" key="10">
    <source>
        <dbReference type="EMBL" id="PPQ85876.1"/>
    </source>
</evidence>
<evidence type="ECO:0000256" key="8">
    <source>
        <dbReference type="SAM" id="MobiDB-lite"/>
    </source>
</evidence>
<evidence type="ECO:0000256" key="7">
    <source>
        <dbReference type="PROSITE-ProRule" id="PRU10141"/>
    </source>
</evidence>
<feature type="region of interest" description="Disordered" evidence="8">
    <location>
        <begin position="1"/>
        <end position="72"/>
    </location>
</feature>
<dbReference type="FunCoup" id="A0A409X530">
    <property type="interactions" value="130"/>
</dbReference>
<dbReference type="OrthoDB" id="10252354at2759"/>
<comment type="caution">
    <text evidence="10">The sequence shown here is derived from an EMBL/GenBank/DDBJ whole genome shotgun (WGS) entry which is preliminary data.</text>
</comment>
<dbReference type="Proteomes" id="UP000284706">
    <property type="component" value="Unassembled WGS sequence"/>
</dbReference>
<dbReference type="SMART" id="SM00220">
    <property type="entry name" value="S_TKc"/>
    <property type="match status" value="1"/>
</dbReference>
<evidence type="ECO:0000256" key="5">
    <source>
        <dbReference type="ARBA" id="ARBA00038035"/>
    </source>
</evidence>
<dbReference type="PROSITE" id="PS50011">
    <property type="entry name" value="PROTEIN_KINASE_DOM"/>
    <property type="match status" value="1"/>
</dbReference>
<evidence type="ECO:0000256" key="4">
    <source>
        <dbReference type="ARBA" id="ARBA00022840"/>
    </source>
</evidence>
<feature type="non-terminal residue" evidence="10">
    <location>
        <position position="1"/>
    </location>
</feature>
<evidence type="ECO:0000256" key="6">
    <source>
        <dbReference type="ARBA" id="ARBA00038999"/>
    </source>
</evidence>
<dbReference type="EC" id="2.7.12.2" evidence="6"/>
<dbReference type="GO" id="GO:0060237">
    <property type="term" value="P:regulation of fungal-type cell wall organization"/>
    <property type="evidence" value="ECO:0007669"/>
    <property type="project" value="TreeGrafter"/>
</dbReference>
<name>A0A409X530_9AGAR</name>
<dbReference type="STRING" id="231916.A0A409X530"/>
<dbReference type="InterPro" id="IPR017441">
    <property type="entry name" value="Protein_kinase_ATP_BS"/>
</dbReference>
<gene>
    <name evidence="10" type="ORF">CVT26_003982</name>
</gene>
<evidence type="ECO:0000256" key="2">
    <source>
        <dbReference type="ARBA" id="ARBA00022741"/>
    </source>
</evidence>
<dbReference type="PANTHER" id="PTHR48013">
    <property type="entry name" value="DUAL SPECIFICITY MITOGEN-ACTIVATED PROTEIN KINASE KINASE 5-RELATED"/>
    <property type="match status" value="1"/>
</dbReference>
<feature type="compositionally biased region" description="Low complexity" evidence="8">
    <location>
        <begin position="117"/>
        <end position="165"/>
    </location>
</feature>
<keyword evidence="1" id="KW-0808">Transferase</keyword>